<accession>A0A9Q0LCP3</accession>
<dbReference type="AlphaFoldDB" id="A0A9Q0LCP3"/>
<evidence type="ECO:0000313" key="1">
    <source>
        <dbReference type="EMBL" id="KAJ5069480.1"/>
    </source>
</evidence>
<sequence>MIPALKQRISSVSQNHYKIQVTKLKIMMQDEVLFKTRFYLSFETFQFYSSDLLFGDPGHYYLLSSLRIHLVEAIKLPQRKKTIRSFSACNLNEVTQLMSSMDLKFTLKIIVPLFWFN</sequence>
<evidence type="ECO:0000313" key="2">
    <source>
        <dbReference type="Proteomes" id="UP001149090"/>
    </source>
</evidence>
<organism evidence="1 2">
    <name type="scientific">Anaeramoeba ignava</name>
    <name type="common">Anaerobic marine amoeba</name>
    <dbReference type="NCBI Taxonomy" id="1746090"/>
    <lineage>
        <taxon>Eukaryota</taxon>
        <taxon>Metamonada</taxon>
        <taxon>Anaeramoebidae</taxon>
        <taxon>Anaeramoeba</taxon>
    </lineage>
</organism>
<dbReference type="EMBL" id="JAPDFW010000103">
    <property type="protein sequence ID" value="KAJ5069480.1"/>
    <property type="molecule type" value="Genomic_DNA"/>
</dbReference>
<proteinExistence type="predicted"/>
<dbReference type="Proteomes" id="UP001149090">
    <property type="component" value="Unassembled WGS sequence"/>
</dbReference>
<gene>
    <name evidence="1" type="ORF">M0811_02050</name>
</gene>
<keyword evidence="2" id="KW-1185">Reference proteome</keyword>
<name>A0A9Q0LCP3_ANAIG</name>
<protein>
    <submittedName>
        <fullName evidence="1">Uncharacterized protein</fullName>
    </submittedName>
</protein>
<comment type="caution">
    <text evidence="1">The sequence shown here is derived from an EMBL/GenBank/DDBJ whole genome shotgun (WGS) entry which is preliminary data.</text>
</comment>
<reference evidence="1" key="1">
    <citation type="submission" date="2022-10" db="EMBL/GenBank/DDBJ databases">
        <title>Novel sulphate-reducing endosymbionts in the free-living metamonad Anaeramoeba.</title>
        <authorList>
            <person name="Jerlstrom-Hultqvist J."/>
            <person name="Cepicka I."/>
            <person name="Gallot-Lavallee L."/>
            <person name="Salas-Leiva D."/>
            <person name="Curtis B.A."/>
            <person name="Zahonova K."/>
            <person name="Pipaliya S."/>
            <person name="Dacks J."/>
            <person name="Roger A.J."/>
        </authorList>
    </citation>
    <scope>NUCLEOTIDE SEQUENCE</scope>
    <source>
        <strain evidence="1">BMAN</strain>
    </source>
</reference>